<evidence type="ECO:0000256" key="3">
    <source>
        <dbReference type="PROSITE-ProRule" id="PRU00708"/>
    </source>
</evidence>
<feature type="repeat" description="PPR" evidence="3">
    <location>
        <begin position="418"/>
        <end position="452"/>
    </location>
</feature>
<keyword evidence="1" id="KW-0677">Repeat</keyword>
<dbReference type="GO" id="GO:0048731">
    <property type="term" value="P:system development"/>
    <property type="evidence" value="ECO:0007669"/>
    <property type="project" value="UniProtKB-ARBA"/>
</dbReference>
<name>A0A9D4U2X4_ADICA</name>
<dbReference type="InterPro" id="IPR046960">
    <property type="entry name" value="PPR_At4g14850-like_plant"/>
</dbReference>
<feature type="repeat" description="PPR" evidence="3">
    <location>
        <begin position="651"/>
        <end position="685"/>
    </location>
</feature>
<dbReference type="Pfam" id="PF13812">
    <property type="entry name" value="PPR_3"/>
    <property type="match status" value="1"/>
</dbReference>
<feature type="repeat" description="PPR" evidence="3">
    <location>
        <begin position="301"/>
        <end position="335"/>
    </location>
</feature>
<dbReference type="InterPro" id="IPR002885">
    <property type="entry name" value="PPR_rpt"/>
</dbReference>
<feature type="repeat" description="PPR" evidence="3">
    <location>
        <begin position="532"/>
        <end position="566"/>
    </location>
</feature>
<dbReference type="GO" id="GO:0003723">
    <property type="term" value="F:RNA binding"/>
    <property type="evidence" value="ECO:0007669"/>
    <property type="project" value="InterPro"/>
</dbReference>
<protein>
    <recommendedName>
        <fullName evidence="7">Pentatricopeptide repeat-containing protein</fullName>
    </recommendedName>
</protein>
<dbReference type="FunFam" id="1.25.40.10:FF:000205">
    <property type="entry name" value="Pentatricopeptide repeat-containing protein, mitochondrial"/>
    <property type="match status" value="1"/>
</dbReference>
<dbReference type="FunFam" id="1.25.40.10:FF:000196">
    <property type="entry name" value="Pentatricopeptide repeat-containing protein At4g14850"/>
    <property type="match status" value="1"/>
</dbReference>
<proteinExistence type="inferred from homology"/>
<dbReference type="FunFam" id="1.25.40.10:FF:000381">
    <property type="entry name" value="Pentatricopeptide repeat-containing protein"/>
    <property type="match status" value="1"/>
</dbReference>
<dbReference type="PROSITE" id="PS51375">
    <property type="entry name" value="PPR"/>
    <property type="match status" value="5"/>
</dbReference>
<dbReference type="GO" id="GO:0009451">
    <property type="term" value="P:RNA modification"/>
    <property type="evidence" value="ECO:0007669"/>
    <property type="project" value="InterPro"/>
</dbReference>
<dbReference type="EMBL" id="JABFUD020000024">
    <property type="protein sequence ID" value="KAI5060621.1"/>
    <property type="molecule type" value="Genomic_DNA"/>
</dbReference>
<dbReference type="Proteomes" id="UP000886520">
    <property type="component" value="Chromosome 24"/>
</dbReference>
<dbReference type="PANTHER" id="PTHR47926">
    <property type="entry name" value="PENTATRICOPEPTIDE REPEAT-CONTAINING PROTEIN"/>
    <property type="match status" value="1"/>
</dbReference>
<dbReference type="Gene3D" id="1.25.40.10">
    <property type="entry name" value="Tetratricopeptide repeat domain"/>
    <property type="match status" value="7"/>
</dbReference>
<dbReference type="FunFam" id="1.25.40.10:FF:000343">
    <property type="entry name" value="Pentatricopeptide repeat-containing protein At3g58590"/>
    <property type="match status" value="1"/>
</dbReference>
<keyword evidence="6" id="KW-1185">Reference proteome</keyword>
<dbReference type="NCBIfam" id="TIGR00756">
    <property type="entry name" value="PPR"/>
    <property type="match status" value="3"/>
</dbReference>
<evidence type="ECO:0000256" key="4">
    <source>
        <dbReference type="SAM" id="MobiDB-lite"/>
    </source>
</evidence>
<feature type="compositionally biased region" description="Low complexity" evidence="4">
    <location>
        <begin position="96"/>
        <end position="108"/>
    </location>
</feature>
<evidence type="ECO:0008006" key="7">
    <source>
        <dbReference type="Google" id="ProtNLM"/>
    </source>
</evidence>
<dbReference type="GO" id="GO:0005739">
    <property type="term" value="C:mitochondrion"/>
    <property type="evidence" value="ECO:0007669"/>
    <property type="project" value="UniProtKB-ARBA"/>
</dbReference>
<dbReference type="AlphaFoldDB" id="A0A9D4U2X4"/>
<accession>A0A9D4U2X4</accession>
<evidence type="ECO:0000256" key="2">
    <source>
        <dbReference type="ARBA" id="ARBA00061659"/>
    </source>
</evidence>
<evidence type="ECO:0000256" key="1">
    <source>
        <dbReference type="ARBA" id="ARBA00022737"/>
    </source>
</evidence>
<comment type="similarity">
    <text evidence="2">Belongs to the PPR family. PCMP-E subfamily.</text>
</comment>
<dbReference type="InterPro" id="IPR011990">
    <property type="entry name" value="TPR-like_helical_dom_sf"/>
</dbReference>
<feature type="region of interest" description="Disordered" evidence="4">
    <location>
        <begin position="96"/>
        <end position="120"/>
    </location>
</feature>
<dbReference type="Pfam" id="PF13041">
    <property type="entry name" value="PPR_2"/>
    <property type="match status" value="3"/>
</dbReference>
<feature type="repeat" description="PPR" evidence="3">
    <location>
        <begin position="752"/>
        <end position="786"/>
    </location>
</feature>
<gene>
    <name evidence="5" type="ORF">GOP47_0025041</name>
</gene>
<sequence length="891" mass="98581">MHLDSSVVVKRFFVKLVKLCKAMMSMGSRSYYATTLVLPGAIQGRNPFQKHIYLYLSSFRQDNGHHMRRPLQSYLSQGMGRDPFSYHVSARSFASLPSQQGQSLSSGDQKQRSNENKPINYDLDTMDLSGNVFSQYNCLTLLKECIKLKSLVQLRRAYMYIMLLTSELAIILQEHLVLGFAKLGGLDDALFVFNRLVRRTAFSWTAMITGSADYDQGYQAIDMYQCMLMEGVEPDRFTFISLFKACGIIGYLKQGKELHLEAQRMDLASNTFVSNTLISMYGKCGGVAEAEDVFYRITIRSVVSWTAMIAVYVENNQAEKGLLLFRQMQKEGMSPNDQTFVGAIQACGILAEMEDVSNIDGEFIKTMSLDLGKALHVEAWRAGFSSDAYIVTTLVSMYGKCGAIAEAEATFSALAKHNVPSWTAMISVYVENSHGEKALLVYRQMQEEGASPNEHTLVCALQACDTLTGTDGLGGQGKKSRSWEIGQALHADAHTRGFASGEVLGNALVSMYGRYGVVKEAEHVFTGLRQRNVISWTAMLSAYVDQGKPERALQTYLQMYEEGTYPNRQTLVMALQACDTLAESNDASTLTQHQQSSASICLNICQSLHVDAERTGLASDVFVGSALLSIYANCGAFSQAKEVFYTLPQYDTGSWNAMLSAFVERDGGEMALHLYRCMLEEDMTLDNITFMNVLQACNKVCILQLCREVHFSIVSTANDFNLLLVSSLIHTYGSCSSMPDAETTLVGMPRPDAVSWNACIASYAEAGNCEASSQILEAMLLACMQPDGITFAAILSACNHGGLVEGTEYFESMRESYGLNPDFKHFAGVLDLLGRAGDFKRLENVLLRLPKQPDLAIWLSLLGSCYKHSNMELGRFALLNAVRLQSNIVLE</sequence>
<evidence type="ECO:0000313" key="6">
    <source>
        <dbReference type="Proteomes" id="UP000886520"/>
    </source>
</evidence>
<comment type="caution">
    <text evidence="5">The sequence shown here is derived from an EMBL/GenBank/DDBJ whole genome shotgun (WGS) entry which is preliminary data.</text>
</comment>
<dbReference type="FunFam" id="1.25.40.10:FF:000158">
    <property type="entry name" value="pentatricopeptide repeat-containing protein At2g33680"/>
    <property type="match status" value="1"/>
</dbReference>
<evidence type="ECO:0000313" key="5">
    <source>
        <dbReference type="EMBL" id="KAI5060621.1"/>
    </source>
</evidence>
<dbReference type="OrthoDB" id="1899152at2759"/>
<organism evidence="5 6">
    <name type="scientific">Adiantum capillus-veneris</name>
    <name type="common">Maidenhair fern</name>
    <dbReference type="NCBI Taxonomy" id="13818"/>
    <lineage>
        <taxon>Eukaryota</taxon>
        <taxon>Viridiplantae</taxon>
        <taxon>Streptophyta</taxon>
        <taxon>Embryophyta</taxon>
        <taxon>Tracheophyta</taxon>
        <taxon>Polypodiopsida</taxon>
        <taxon>Polypodiidae</taxon>
        <taxon>Polypodiales</taxon>
        <taxon>Pteridineae</taxon>
        <taxon>Pteridaceae</taxon>
        <taxon>Vittarioideae</taxon>
        <taxon>Adiantum</taxon>
    </lineage>
</organism>
<dbReference type="Pfam" id="PF01535">
    <property type="entry name" value="PPR"/>
    <property type="match status" value="3"/>
</dbReference>
<reference evidence="5" key="1">
    <citation type="submission" date="2021-01" db="EMBL/GenBank/DDBJ databases">
        <title>Adiantum capillus-veneris genome.</title>
        <authorList>
            <person name="Fang Y."/>
            <person name="Liao Q."/>
        </authorList>
    </citation>
    <scope>NUCLEOTIDE SEQUENCE</scope>
    <source>
        <strain evidence="5">H3</strain>
        <tissue evidence="5">Leaf</tissue>
    </source>
</reference>